<comment type="subcellular location">
    <subcellularLocation>
        <location evidence="1">Cytoplasm</location>
    </subcellularLocation>
</comment>
<dbReference type="GO" id="GO:0035025">
    <property type="term" value="P:positive regulation of Rho protein signal transduction"/>
    <property type="evidence" value="ECO:0007669"/>
    <property type="project" value="TreeGrafter"/>
</dbReference>
<protein>
    <submittedName>
        <fullName evidence="5">Uncharacterized protein</fullName>
    </submittedName>
</protein>
<name>A0AAN8JHC4_PATCE</name>
<comment type="caution">
    <text evidence="5">The sequence shown here is derived from an EMBL/GenBank/DDBJ whole genome shotgun (WGS) entry which is preliminary data.</text>
</comment>
<organism evidence="5 6">
    <name type="scientific">Patella caerulea</name>
    <name type="common">Rayed Mediterranean limpet</name>
    <dbReference type="NCBI Taxonomy" id="87958"/>
    <lineage>
        <taxon>Eukaryota</taxon>
        <taxon>Metazoa</taxon>
        <taxon>Spiralia</taxon>
        <taxon>Lophotrochozoa</taxon>
        <taxon>Mollusca</taxon>
        <taxon>Gastropoda</taxon>
        <taxon>Patellogastropoda</taxon>
        <taxon>Patelloidea</taxon>
        <taxon>Patellidae</taxon>
        <taxon>Patella</taxon>
    </lineage>
</organism>
<dbReference type="SUPFAM" id="SSF50729">
    <property type="entry name" value="PH domain-like"/>
    <property type="match status" value="1"/>
</dbReference>
<dbReference type="AlphaFoldDB" id="A0AAN8JHC4"/>
<keyword evidence="2" id="KW-0963">Cytoplasm</keyword>
<proteinExistence type="predicted"/>
<dbReference type="EMBL" id="JAZGQO010000010">
    <property type="protein sequence ID" value="KAK6175683.1"/>
    <property type="molecule type" value="Genomic_DNA"/>
</dbReference>
<dbReference type="InterPro" id="IPR055251">
    <property type="entry name" value="SOS1_NGEF_PH"/>
</dbReference>
<dbReference type="CDD" id="cd00160">
    <property type="entry name" value="RhoGEF"/>
    <property type="match status" value="1"/>
</dbReference>
<dbReference type="InterPro" id="IPR035899">
    <property type="entry name" value="DBL_dom_sf"/>
</dbReference>
<dbReference type="GO" id="GO:0005085">
    <property type="term" value="F:guanyl-nucleotide exchange factor activity"/>
    <property type="evidence" value="ECO:0007669"/>
    <property type="project" value="InterPro"/>
</dbReference>
<dbReference type="Pfam" id="PF22697">
    <property type="entry name" value="SOS1_NGEF_PH"/>
    <property type="match status" value="1"/>
</dbReference>
<feature type="domain" description="PH" evidence="3">
    <location>
        <begin position="348"/>
        <end position="463"/>
    </location>
</feature>
<dbReference type="SMART" id="SM00233">
    <property type="entry name" value="PH"/>
    <property type="match status" value="1"/>
</dbReference>
<dbReference type="PANTHER" id="PTHR46006">
    <property type="entry name" value="RHO GUANINE NUCLEOTIDE EXCHANGE FACTOR AT 64C, ISOFORM A"/>
    <property type="match status" value="1"/>
</dbReference>
<evidence type="ECO:0000256" key="2">
    <source>
        <dbReference type="ARBA" id="ARBA00022490"/>
    </source>
</evidence>
<accession>A0AAN8JHC4</accession>
<dbReference type="Proteomes" id="UP001347796">
    <property type="component" value="Unassembled WGS sequence"/>
</dbReference>
<sequence>MGDENIFRIPEVKEKKSNRRLSLNSAFELPFTSKRKRKTDEDSLSVQSYDVGATLKKKTRRSLLRVSSLVNLLSPSKSSKTRSRTPFKVPCSPRPVVSPYKAPLPSAGKKRLGKTWSDMMTTDGRNPGKFSHNDIKKQEAIYELCQGEQDMIDDLNIVQKTYHDSMQKLQLMSHGELKQIFGPIESLLPVHRELSERLLSKRQADGTTQEVGRQLLEWLPLLKCYIPFCSNQVFGKALFDEKKNDPAVVDFLQRCQDSPFSRKLDLWSLLDGVRSKFMKYPLLIKSIQKYTDPKDVDYQYLTESIKLIESVVASADKSTGEAKCCLYKARISYIYDDQKHSYIEDSTNLVCNGILRNNKGSKLHIFLFNKILLVTRLTNQNGQQCYQVYRQPIPIDEMVIEDMKEVEIKMGSFRKSFSQTATTPNSVFKVSFKDPLSGQSHTLIANDEHDKRQWLQCLEKLLADVPKCDQN</sequence>
<dbReference type="GO" id="GO:0005737">
    <property type="term" value="C:cytoplasm"/>
    <property type="evidence" value="ECO:0007669"/>
    <property type="project" value="UniProtKB-SubCell"/>
</dbReference>
<dbReference type="InterPro" id="IPR000219">
    <property type="entry name" value="DH_dom"/>
</dbReference>
<dbReference type="InterPro" id="IPR051480">
    <property type="entry name" value="Endocytic_GEF_Adapter"/>
</dbReference>
<dbReference type="SUPFAM" id="SSF48065">
    <property type="entry name" value="DBL homology domain (DH-domain)"/>
    <property type="match status" value="1"/>
</dbReference>
<evidence type="ECO:0000313" key="5">
    <source>
        <dbReference type="EMBL" id="KAK6175683.1"/>
    </source>
</evidence>
<dbReference type="Pfam" id="PF00621">
    <property type="entry name" value="RhoGEF"/>
    <property type="match status" value="1"/>
</dbReference>
<reference evidence="5 6" key="1">
    <citation type="submission" date="2024-01" db="EMBL/GenBank/DDBJ databases">
        <title>The genome of the rayed Mediterranean limpet Patella caerulea (Linnaeus, 1758).</title>
        <authorList>
            <person name="Anh-Thu Weber A."/>
            <person name="Halstead-Nussloch G."/>
        </authorList>
    </citation>
    <scope>NUCLEOTIDE SEQUENCE [LARGE SCALE GENOMIC DNA]</scope>
    <source>
        <strain evidence="5">AATW-2023a</strain>
        <tissue evidence="5">Whole specimen</tissue>
    </source>
</reference>
<dbReference type="PROSITE" id="PS50003">
    <property type="entry name" value="PH_DOMAIN"/>
    <property type="match status" value="1"/>
</dbReference>
<gene>
    <name evidence="5" type="ORF">SNE40_014084</name>
</gene>
<dbReference type="PROSITE" id="PS50010">
    <property type="entry name" value="DH_2"/>
    <property type="match status" value="1"/>
</dbReference>
<keyword evidence="6" id="KW-1185">Reference proteome</keyword>
<feature type="domain" description="DH" evidence="4">
    <location>
        <begin position="136"/>
        <end position="318"/>
    </location>
</feature>
<dbReference type="InterPro" id="IPR011993">
    <property type="entry name" value="PH-like_dom_sf"/>
</dbReference>
<evidence type="ECO:0000313" key="6">
    <source>
        <dbReference type="Proteomes" id="UP001347796"/>
    </source>
</evidence>
<dbReference type="Gene3D" id="1.20.900.10">
    <property type="entry name" value="Dbl homology (DH) domain"/>
    <property type="match status" value="1"/>
</dbReference>
<evidence type="ECO:0000256" key="1">
    <source>
        <dbReference type="ARBA" id="ARBA00004496"/>
    </source>
</evidence>
<evidence type="ECO:0000259" key="3">
    <source>
        <dbReference type="PROSITE" id="PS50003"/>
    </source>
</evidence>
<dbReference type="SMART" id="SM00325">
    <property type="entry name" value="RhoGEF"/>
    <property type="match status" value="1"/>
</dbReference>
<dbReference type="InterPro" id="IPR001849">
    <property type="entry name" value="PH_domain"/>
</dbReference>
<evidence type="ECO:0000259" key="4">
    <source>
        <dbReference type="PROSITE" id="PS50010"/>
    </source>
</evidence>
<dbReference type="PANTHER" id="PTHR46006:SF8">
    <property type="entry name" value="DH DOMAIN-CONTAINING PROTEIN"/>
    <property type="match status" value="1"/>
</dbReference>
<dbReference type="Gene3D" id="2.30.29.30">
    <property type="entry name" value="Pleckstrin-homology domain (PH domain)/Phosphotyrosine-binding domain (PTB)"/>
    <property type="match status" value="1"/>
</dbReference>